<accession>A0A9D1LZA3</accession>
<gene>
    <name evidence="2" type="ORF">IAD22_06530</name>
</gene>
<proteinExistence type="predicted"/>
<comment type="caution">
    <text evidence="2">The sequence shown here is derived from an EMBL/GenBank/DDBJ whole genome shotgun (WGS) entry which is preliminary data.</text>
</comment>
<dbReference type="Proteomes" id="UP000824118">
    <property type="component" value="Unassembled WGS sequence"/>
</dbReference>
<dbReference type="AlphaFoldDB" id="A0A9D1LZA3"/>
<reference evidence="2" key="2">
    <citation type="journal article" date="2021" name="PeerJ">
        <title>Extensive microbial diversity within the chicken gut microbiome revealed by metagenomics and culture.</title>
        <authorList>
            <person name="Gilroy R."/>
            <person name="Ravi A."/>
            <person name="Getino M."/>
            <person name="Pursley I."/>
            <person name="Horton D.L."/>
            <person name="Alikhan N.F."/>
            <person name="Baker D."/>
            <person name="Gharbi K."/>
            <person name="Hall N."/>
            <person name="Watson M."/>
            <person name="Adriaenssens E.M."/>
            <person name="Foster-Nyarko E."/>
            <person name="Jarju S."/>
            <person name="Secka A."/>
            <person name="Antonio M."/>
            <person name="Oren A."/>
            <person name="Chaudhuri R.R."/>
            <person name="La Ragione R."/>
            <person name="Hildebrand F."/>
            <person name="Pallen M.J."/>
        </authorList>
    </citation>
    <scope>NUCLEOTIDE SEQUENCE</scope>
    <source>
        <strain evidence="2">ChiGjej1B1-1684</strain>
    </source>
</reference>
<protein>
    <submittedName>
        <fullName evidence="2">Uncharacterized protein</fullName>
    </submittedName>
</protein>
<keyword evidence="1" id="KW-0732">Signal</keyword>
<reference evidence="2" key="1">
    <citation type="submission" date="2020-10" db="EMBL/GenBank/DDBJ databases">
        <authorList>
            <person name="Gilroy R."/>
        </authorList>
    </citation>
    <scope>NUCLEOTIDE SEQUENCE</scope>
    <source>
        <strain evidence="2">ChiGjej1B1-1684</strain>
    </source>
</reference>
<dbReference type="EMBL" id="DVNG01000096">
    <property type="protein sequence ID" value="HIU50651.1"/>
    <property type="molecule type" value="Genomic_DNA"/>
</dbReference>
<evidence type="ECO:0000313" key="3">
    <source>
        <dbReference type="Proteomes" id="UP000824118"/>
    </source>
</evidence>
<evidence type="ECO:0000256" key="1">
    <source>
        <dbReference type="SAM" id="SignalP"/>
    </source>
</evidence>
<name>A0A9D1LZA3_9FIRM</name>
<feature type="signal peptide" evidence="1">
    <location>
        <begin position="1"/>
        <end position="20"/>
    </location>
</feature>
<evidence type="ECO:0000313" key="2">
    <source>
        <dbReference type="EMBL" id="HIU50651.1"/>
    </source>
</evidence>
<sequence length="182" mass="19776">MKRKIIAAMLAVAMIGSVMAAQVSAENTTSAQSDITMYQPYDPVYTVTIPQTIEIDTKEITNVPVTASDVQHIPEGKKISVTLTKGSGTYGRLYLEAENPDGGKNYLMTLMIKGTGDEFESGALEKQIKGMELASFTEDGTANFQMYPCAFDYPGSTNQNLSIQKGVEYKGSMTFGVELKDI</sequence>
<feature type="chain" id="PRO_5038714205" evidence="1">
    <location>
        <begin position="21"/>
        <end position="182"/>
    </location>
</feature>
<organism evidence="2 3">
    <name type="scientific">Candidatus Limousia pullorum</name>
    <dbReference type="NCBI Taxonomy" id="2840860"/>
    <lineage>
        <taxon>Bacteria</taxon>
        <taxon>Bacillati</taxon>
        <taxon>Bacillota</taxon>
        <taxon>Clostridia</taxon>
        <taxon>Eubacteriales</taxon>
        <taxon>Oscillospiraceae</taxon>
        <taxon>Oscillospiraceae incertae sedis</taxon>
        <taxon>Candidatus Limousia</taxon>
    </lineage>
</organism>